<sequence length="260" mass="28915">MGDILNRDLAPIPEEAWELLDEEALEVLENRLKGRKVVEVSGPHGLEKAAVNTGRREELTGVFSCRESCPMIEMEIPLTVDRAEIEAFLRGAEDAEVDPVREAAAEAARLENEAIFEGMAEAEIEGILPSSEHDAIEVEEDRSAFLSAIWEARRTLDLENVPGPYRLVLGDRLYQLLNELEGSGYPLYRKVEDLVGSEIIYAPELDDRGVLLAAGDDFELVLGQDLSLGYRDSSAEELDLFLFETFTFNVYAPEAAIVLE</sequence>
<dbReference type="PANTHER" id="PTHR37165:SF1">
    <property type="entry name" value="TYPE 1 ENCAPSULIN SHELL PROTEIN"/>
    <property type="match status" value="1"/>
</dbReference>
<keyword evidence="6" id="KW-1185">Reference proteome</keyword>
<dbReference type="AlphaFoldDB" id="A0A1G9H1B5"/>
<protein>
    <recommendedName>
        <fullName evidence="4">Type 1 encapsulin shell protein</fullName>
    </recommendedName>
</protein>
<dbReference type="NCBIfam" id="NF041155">
    <property type="entry name" value="encap_f1"/>
    <property type="match status" value="1"/>
</dbReference>
<evidence type="ECO:0000256" key="1">
    <source>
        <dbReference type="ARBA" id="ARBA00033738"/>
    </source>
</evidence>
<reference evidence="5 6" key="1">
    <citation type="submission" date="2016-10" db="EMBL/GenBank/DDBJ databases">
        <authorList>
            <person name="de Groot N.N."/>
        </authorList>
    </citation>
    <scope>NUCLEOTIDE SEQUENCE [LARGE SCALE GENOMIC DNA]</scope>
    <source>
        <strain evidence="5 6">SLAS-1</strain>
    </source>
</reference>
<dbReference type="EMBL" id="FNGO01000001">
    <property type="protein sequence ID" value="SDL06701.1"/>
    <property type="molecule type" value="Genomic_DNA"/>
</dbReference>
<dbReference type="InterPro" id="IPR007544">
    <property type="entry name" value="ENCAP"/>
</dbReference>
<dbReference type="PIRSF" id="PIRSF019254">
    <property type="entry name" value="CFP29"/>
    <property type="match status" value="1"/>
</dbReference>
<evidence type="ECO:0000313" key="6">
    <source>
        <dbReference type="Proteomes" id="UP000199476"/>
    </source>
</evidence>
<proteinExistence type="inferred from homology"/>
<dbReference type="Pfam" id="PF04454">
    <property type="entry name" value="Linocin_M18"/>
    <property type="match status" value="1"/>
</dbReference>
<evidence type="ECO:0000313" key="5">
    <source>
        <dbReference type="EMBL" id="SDL06701.1"/>
    </source>
</evidence>
<evidence type="ECO:0000256" key="4">
    <source>
        <dbReference type="ARBA" id="ARBA00050023"/>
    </source>
</evidence>
<comment type="similarity">
    <text evidence="2">Belongs to the encapsulin family. Family 1 subfamily.</text>
</comment>
<dbReference type="GO" id="GO:0140737">
    <property type="term" value="C:encapsulin nanocompartment"/>
    <property type="evidence" value="ECO:0007669"/>
    <property type="project" value="UniProtKB-SubCell"/>
</dbReference>
<gene>
    <name evidence="5" type="ORF">SAMN04488692_10172</name>
</gene>
<name>A0A1G9H1B5_9FIRM</name>
<evidence type="ECO:0000256" key="3">
    <source>
        <dbReference type="ARBA" id="ARBA00033787"/>
    </source>
</evidence>
<dbReference type="RefSeq" id="WP_089757546.1">
    <property type="nucleotide sequence ID" value="NZ_FNGO01000001.1"/>
</dbReference>
<evidence type="ECO:0000256" key="2">
    <source>
        <dbReference type="ARBA" id="ARBA00033743"/>
    </source>
</evidence>
<dbReference type="PANTHER" id="PTHR37165">
    <property type="entry name" value="PEPTIDASE U56 FAMILY"/>
    <property type="match status" value="1"/>
</dbReference>
<comment type="subcellular location">
    <subcellularLocation>
        <location evidence="1">Encapsulin nanocompartment</location>
    </subcellularLocation>
</comment>
<dbReference type="OrthoDB" id="2922at2"/>
<dbReference type="Gene3D" id="3.30.2400.30">
    <property type="match status" value="1"/>
</dbReference>
<accession>A0A1G9H1B5</accession>
<dbReference type="Gene3D" id="3.30.2320.10">
    <property type="entry name" value="hypothetical protein PF0899 domain"/>
    <property type="match status" value="1"/>
</dbReference>
<dbReference type="STRING" id="321763.SAMN04488692_10172"/>
<keyword evidence="3" id="KW-1284">Encapsulin nanocompartment</keyword>
<dbReference type="InterPro" id="IPR051429">
    <property type="entry name" value="Encapsulin_nc"/>
</dbReference>
<organism evidence="5 6">
    <name type="scientific">Halarsenatibacter silvermanii</name>
    <dbReference type="NCBI Taxonomy" id="321763"/>
    <lineage>
        <taxon>Bacteria</taxon>
        <taxon>Bacillati</taxon>
        <taxon>Bacillota</taxon>
        <taxon>Clostridia</taxon>
        <taxon>Halanaerobiales</taxon>
        <taxon>Halarsenatibacteraceae</taxon>
        <taxon>Halarsenatibacter</taxon>
    </lineage>
</organism>
<dbReference type="Proteomes" id="UP000199476">
    <property type="component" value="Unassembled WGS sequence"/>
</dbReference>